<accession>A0AAD6XD72</accession>
<reference evidence="2" key="1">
    <citation type="submission" date="2023-03" db="EMBL/GenBank/DDBJ databases">
        <title>Massive genome expansion in bonnet fungi (Mycena s.s.) driven by repeated elements and novel gene families across ecological guilds.</title>
        <authorList>
            <consortium name="Lawrence Berkeley National Laboratory"/>
            <person name="Harder C.B."/>
            <person name="Miyauchi S."/>
            <person name="Viragh M."/>
            <person name="Kuo A."/>
            <person name="Thoen E."/>
            <person name="Andreopoulos B."/>
            <person name="Lu D."/>
            <person name="Skrede I."/>
            <person name="Drula E."/>
            <person name="Henrissat B."/>
            <person name="Morin E."/>
            <person name="Kohler A."/>
            <person name="Barry K."/>
            <person name="LaButti K."/>
            <person name="Morin E."/>
            <person name="Salamov A."/>
            <person name="Lipzen A."/>
            <person name="Mereny Z."/>
            <person name="Hegedus B."/>
            <person name="Baldrian P."/>
            <person name="Stursova M."/>
            <person name="Weitz H."/>
            <person name="Taylor A."/>
            <person name="Grigoriev I.V."/>
            <person name="Nagy L.G."/>
            <person name="Martin F."/>
            <person name="Kauserud H."/>
        </authorList>
    </citation>
    <scope>NUCLEOTIDE SEQUENCE</scope>
    <source>
        <strain evidence="2">CBHHK200</strain>
    </source>
</reference>
<dbReference type="AlphaFoldDB" id="A0AAD6XD72"/>
<organism evidence="2 3">
    <name type="scientific">Mycena alexandri</name>
    <dbReference type="NCBI Taxonomy" id="1745969"/>
    <lineage>
        <taxon>Eukaryota</taxon>
        <taxon>Fungi</taxon>
        <taxon>Dikarya</taxon>
        <taxon>Basidiomycota</taxon>
        <taxon>Agaricomycotina</taxon>
        <taxon>Agaricomycetes</taxon>
        <taxon>Agaricomycetidae</taxon>
        <taxon>Agaricales</taxon>
        <taxon>Marasmiineae</taxon>
        <taxon>Mycenaceae</taxon>
        <taxon>Mycena</taxon>
    </lineage>
</organism>
<evidence type="ECO:0000313" key="2">
    <source>
        <dbReference type="EMBL" id="KAJ7044045.1"/>
    </source>
</evidence>
<keyword evidence="1" id="KW-0732">Signal</keyword>
<feature type="signal peptide" evidence="1">
    <location>
        <begin position="1"/>
        <end position="21"/>
    </location>
</feature>
<protein>
    <recommendedName>
        <fullName evidence="4">Secreted protein</fullName>
    </recommendedName>
</protein>
<keyword evidence="3" id="KW-1185">Reference proteome</keyword>
<evidence type="ECO:0008006" key="4">
    <source>
        <dbReference type="Google" id="ProtNLM"/>
    </source>
</evidence>
<evidence type="ECO:0000256" key="1">
    <source>
        <dbReference type="SAM" id="SignalP"/>
    </source>
</evidence>
<gene>
    <name evidence="2" type="ORF">C8F04DRAFT_687514</name>
</gene>
<evidence type="ECO:0000313" key="3">
    <source>
        <dbReference type="Proteomes" id="UP001218188"/>
    </source>
</evidence>
<feature type="chain" id="PRO_5041930167" description="Secreted protein" evidence="1">
    <location>
        <begin position="22"/>
        <end position="96"/>
    </location>
</feature>
<dbReference type="Proteomes" id="UP001218188">
    <property type="component" value="Unassembled WGS sequence"/>
</dbReference>
<name>A0AAD6XD72_9AGAR</name>
<sequence>MILGAVLAAAPYIFLWRPGCAKRKCFCGVLPPIYPGLYCFSSRKFSVSTRSVDQDNYQTAARPPGLHLSRCFIVATRIFHPPNHTANLFTVTFNAY</sequence>
<proteinExistence type="predicted"/>
<comment type="caution">
    <text evidence="2">The sequence shown here is derived from an EMBL/GenBank/DDBJ whole genome shotgun (WGS) entry which is preliminary data.</text>
</comment>
<dbReference type="EMBL" id="JARJCM010000008">
    <property type="protein sequence ID" value="KAJ7044045.1"/>
    <property type="molecule type" value="Genomic_DNA"/>
</dbReference>